<dbReference type="Proteomes" id="UP000799436">
    <property type="component" value="Unassembled WGS sequence"/>
</dbReference>
<keyword evidence="3" id="KW-0812">Transmembrane</keyword>
<dbReference type="InterPro" id="IPR021765">
    <property type="entry name" value="UstYa-like"/>
</dbReference>
<dbReference type="OrthoDB" id="3789900at2759"/>
<keyword evidence="3" id="KW-0472">Membrane</keyword>
<dbReference type="AlphaFoldDB" id="A0A6G1L1N9"/>
<sequence length="211" mass="23870">MAPQGLYTRTRTVWTILAASSLACLLFIVVAFHEDLRSAVSNLRVKQSCPTPTTYAGQHQQDFIPTTFADLTILEELPATNVLWIDERNDEPPLAWGISMFHALHCVKMWKESLDPATMMKSHVHGESEYVEHASHCINYLVQSLVCNGDGTIEPAETINDGDRHGKRIHGMGYQHQCRDTALLFAMRNQTVDLWDWQQGDTLSSVFGERR</sequence>
<organism evidence="4 5">
    <name type="scientific">Teratosphaeria nubilosa</name>
    <dbReference type="NCBI Taxonomy" id="161662"/>
    <lineage>
        <taxon>Eukaryota</taxon>
        <taxon>Fungi</taxon>
        <taxon>Dikarya</taxon>
        <taxon>Ascomycota</taxon>
        <taxon>Pezizomycotina</taxon>
        <taxon>Dothideomycetes</taxon>
        <taxon>Dothideomycetidae</taxon>
        <taxon>Mycosphaerellales</taxon>
        <taxon>Teratosphaeriaceae</taxon>
        <taxon>Teratosphaeria</taxon>
    </lineage>
</organism>
<dbReference type="Pfam" id="PF11807">
    <property type="entry name" value="UstYa"/>
    <property type="match status" value="1"/>
</dbReference>
<feature type="transmembrane region" description="Helical" evidence="3">
    <location>
        <begin position="12"/>
        <end position="32"/>
    </location>
</feature>
<name>A0A6G1L1N9_9PEZI</name>
<evidence type="ECO:0000313" key="4">
    <source>
        <dbReference type="EMBL" id="KAF2766843.1"/>
    </source>
</evidence>
<comment type="pathway">
    <text evidence="1">Mycotoxin biosynthesis.</text>
</comment>
<dbReference type="PANTHER" id="PTHR33365">
    <property type="entry name" value="YALI0B05434P"/>
    <property type="match status" value="1"/>
</dbReference>
<protein>
    <submittedName>
        <fullName evidence="4">Uncharacterized protein</fullName>
    </submittedName>
</protein>
<keyword evidence="3" id="KW-1133">Transmembrane helix</keyword>
<comment type="similarity">
    <text evidence="2">Belongs to the ustYa family.</text>
</comment>
<evidence type="ECO:0000256" key="1">
    <source>
        <dbReference type="ARBA" id="ARBA00004685"/>
    </source>
</evidence>
<dbReference type="PANTHER" id="PTHR33365:SF4">
    <property type="entry name" value="CYCLOCHLOROTINE BIOSYNTHESIS PROTEIN O"/>
    <property type="match status" value="1"/>
</dbReference>
<evidence type="ECO:0000256" key="3">
    <source>
        <dbReference type="SAM" id="Phobius"/>
    </source>
</evidence>
<evidence type="ECO:0000256" key="2">
    <source>
        <dbReference type="ARBA" id="ARBA00035112"/>
    </source>
</evidence>
<accession>A0A6G1L1N9</accession>
<gene>
    <name evidence="4" type="ORF">EJ03DRAFT_376654</name>
</gene>
<reference evidence="4" key="1">
    <citation type="journal article" date="2020" name="Stud. Mycol.">
        <title>101 Dothideomycetes genomes: a test case for predicting lifestyles and emergence of pathogens.</title>
        <authorList>
            <person name="Haridas S."/>
            <person name="Albert R."/>
            <person name="Binder M."/>
            <person name="Bloem J."/>
            <person name="Labutti K."/>
            <person name="Salamov A."/>
            <person name="Andreopoulos B."/>
            <person name="Baker S."/>
            <person name="Barry K."/>
            <person name="Bills G."/>
            <person name="Bluhm B."/>
            <person name="Cannon C."/>
            <person name="Castanera R."/>
            <person name="Culley D."/>
            <person name="Daum C."/>
            <person name="Ezra D."/>
            <person name="Gonzalez J."/>
            <person name="Henrissat B."/>
            <person name="Kuo A."/>
            <person name="Liang C."/>
            <person name="Lipzen A."/>
            <person name="Lutzoni F."/>
            <person name="Magnuson J."/>
            <person name="Mondo S."/>
            <person name="Nolan M."/>
            <person name="Ohm R."/>
            <person name="Pangilinan J."/>
            <person name="Park H.-J."/>
            <person name="Ramirez L."/>
            <person name="Alfaro M."/>
            <person name="Sun H."/>
            <person name="Tritt A."/>
            <person name="Yoshinaga Y."/>
            <person name="Zwiers L.-H."/>
            <person name="Turgeon B."/>
            <person name="Goodwin S."/>
            <person name="Spatafora J."/>
            <person name="Crous P."/>
            <person name="Grigoriev I."/>
        </authorList>
    </citation>
    <scope>NUCLEOTIDE SEQUENCE</scope>
    <source>
        <strain evidence="4">CBS 116005</strain>
    </source>
</reference>
<dbReference type="GO" id="GO:0043386">
    <property type="term" value="P:mycotoxin biosynthetic process"/>
    <property type="evidence" value="ECO:0007669"/>
    <property type="project" value="InterPro"/>
</dbReference>
<proteinExistence type="inferred from homology"/>
<dbReference type="EMBL" id="ML995865">
    <property type="protein sequence ID" value="KAF2766843.1"/>
    <property type="molecule type" value="Genomic_DNA"/>
</dbReference>
<evidence type="ECO:0000313" key="5">
    <source>
        <dbReference type="Proteomes" id="UP000799436"/>
    </source>
</evidence>
<keyword evidence="5" id="KW-1185">Reference proteome</keyword>